<dbReference type="Pfam" id="PF00072">
    <property type="entry name" value="Response_reg"/>
    <property type="match status" value="1"/>
</dbReference>
<keyword evidence="4 9" id="KW-0902">Two-component regulatory system</keyword>
<keyword evidence="2 9" id="KW-0963">Cytoplasm</keyword>
<dbReference type="InterPro" id="IPR011006">
    <property type="entry name" value="CheY-like_superfamily"/>
</dbReference>
<keyword evidence="5 9" id="KW-0805">Transcription regulation</keyword>
<evidence type="ECO:0000256" key="5">
    <source>
        <dbReference type="ARBA" id="ARBA00023015"/>
    </source>
</evidence>
<comment type="caution">
    <text evidence="12">The sequence shown here is derived from an EMBL/GenBank/DDBJ whole genome shotgun (WGS) entry which is preliminary data.</text>
</comment>
<dbReference type="Gene3D" id="3.40.50.2300">
    <property type="match status" value="1"/>
</dbReference>
<keyword evidence="7 9" id="KW-0010">Activator</keyword>
<dbReference type="InterPro" id="IPR036388">
    <property type="entry name" value="WH-like_DNA-bd_sf"/>
</dbReference>
<keyword evidence="3 10" id="KW-0597">Phosphoprotein</keyword>
<dbReference type="InterPro" id="IPR024187">
    <property type="entry name" value="Sig_transdc_resp-reg_cit/mal"/>
</dbReference>
<keyword evidence="6 9" id="KW-0238">DNA-binding</keyword>
<evidence type="ECO:0000256" key="2">
    <source>
        <dbReference type="ARBA" id="ARBA00022490"/>
    </source>
</evidence>
<dbReference type="SUPFAM" id="SSF46785">
    <property type="entry name" value="Winged helix' DNA-binding domain"/>
    <property type="match status" value="1"/>
</dbReference>
<gene>
    <name evidence="12" type="ORF">HSCHL_1577</name>
</gene>
<dbReference type="GO" id="GO:0003677">
    <property type="term" value="F:DNA binding"/>
    <property type="evidence" value="ECO:0007669"/>
    <property type="project" value="UniProtKB-KW"/>
</dbReference>
<feature type="domain" description="Response regulatory" evidence="11">
    <location>
        <begin position="9"/>
        <end position="125"/>
    </location>
</feature>
<dbReference type="GO" id="GO:0000156">
    <property type="term" value="F:phosphorelay response regulator activity"/>
    <property type="evidence" value="ECO:0007669"/>
    <property type="project" value="TreeGrafter"/>
</dbReference>
<dbReference type="Gene3D" id="1.10.10.10">
    <property type="entry name" value="Winged helix-like DNA-binding domain superfamily/Winged helix DNA-binding domain"/>
    <property type="match status" value="1"/>
</dbReference>
<keyword evidence="8 9" id="KW-0804">Transcription</keyword>
<evidence type="ECO:0000256" key="7">
    <source>
        <dbReference type="ARBA" id="ARBA00023159"/>
    </source>
</evidence>
<dbReference type="PROSITE" id="PS50110">
    <property type="entry name" value="RESPONSE_REGULATORY"/>
    <property type="match status" value="1"/>
</dbReference>
<dbReference type="EMBL" id="PEBV01000012">
    <property type="protein sequence ID" value="PTQ53648.1"/>
    <property type="molecule type" value="Genomic_DNA"/>
</dbReference>
<evidence type="ECO:0000256" key="8">
    <source>
        <dbReference type="ARBA" id="ARBA00023163"/>
    </source>
</evidence>
<reference evidence="12 13" key="1">
    <citation type="submission" date="2017-08" db="EMBL/GenBank/DDBJ databases">
        <title>Burning lignite coal seam in the remote Altai Mountains harbors a hydrogen-driven thermophilic microbial community.</title>
        <authorList>
            <person name="Kadnikov V.V."/>
            <person name="Mardanov A.V."/>
            <person name="Ivasenko D."/>
            <person name="Beletsky A.V."/>
            <person name="Karnachuk O.V."/>
            <person name="Ravin N.V."/>
        </authorList>
    </citation>
    <scope>NUCLEOTIDE SEQUENCE [LARGE SCALE GENOMIC DNA]</scope>
    <source>
        <strain evidence="12">AL33</strain>
    </source>
</reference>
<evidence type="ECO:0000256" key="9">
    <source>
        <dbReference type="PIRNR" id="PIRNR006171"/>
    </source>
</evidence>
<dbReference type="PANTHER" id="PTHR45526:SF1">
    <property type="entry name" value="TRANSCRIPTIONAL REGULATORY PROTEIN DCUR-RELATED"/>
    <property type="match status" value="1"/>
</dbReference>
<proteinExistence type="predicted"/>
<dbReference type="InterPro" id="IPR051271">
    <property type="entry name" value="2C-system_Tx_regulators"/>
</dbReference>
<evidence type="ECO:0000256" key="3">
    <source>
        <dbReference type="ARBA" id="ARBA00022553"/>
    </source>
</evidence>
<accession>A0A2T5GBX5</accession>
<comment type="subcellular location">
    <subcellularLocation>
        <location evidence="1 9">Cytoplasm</location>
    </subcellularLocation>
</comment>
<evidence type="ECO:0000259" key="11">
    <source>
        <dbReference type="PROSITE" id="PS50110"/>
    </source>
</evidence>
<dbReference type="InterPro" id="IPR036390">
    <property type="entry name" value="WH_DNA-bd_sf"/>
</dbReference>
<dbReference type="Proteomes" id="UP000244180">
    <property type="component" value="Unassembled WGS sequence"/>
</dbReference>
<dbReference type="InterPro" id="IPR001789">
    <property type="entry name" value="Sig_transdc_resp-reg_receiver"/>
</dbReference>
<dbReference type="SUPFAM" id="SSF52172">
    <property type="entry name" value="CheY-like"/>
    <property type="match status" value="1"/>
</dbReference>
<dbReference type="PIRSF" id="PIRSF006171">
    <property type="entry name" value="RR_citrat_malat"/>
    <property type="match status" value="1"/>
</dbReference>
<sequence length="240" mass="26457">MKAPADDVRVLIVEDDPMVAEVNRQMLVRLSGFRLAGTAGDARTAERFLAAASVDLVLLDLYLPGDGGLTLFEAIRRRGGSTDVIVISAANETEAVRRALALGAIDYLIKPFTFARFAAALRRYRALRRLKEVETVDQATLDRLRFAPWAAEAELGAAVDPTVEPDLPKGLNAETLRRVRTYLAGASGSVTAEDVADGIGASRVTARRYLDYLVERGEVELDFRYGAVGRPRHRYRLRWP</sequence>
<dbReference type="SMART" id="SM00448">
    <property type="entry name" value="REC"/>
    <property type="match status" value="1"/>
</dbReference>
<name>A0A2T5GBX5_HYDSH</name>
<evidence type="ECO:0000256" key="1">
    <source>
        <dbReference type="ARBA" id="ARBA00004496"/>
    </source>
</evidence>
<evidence type="ECO:0000313" key="12">
    <source>
        <dbReference type="EMBL" id="PTQ53648.1"/>
    </source>
</evidence>
<dbReference type="Pfam" id="PF20714">
    <property type="entry name" value="HTH_64"/>
    <property type="match status" value="1"/>
</dbReference>
<evidence type="ECO:0000256" key="10">
    <source>
        <dbReference type="PROSITE-ProRule" id="PRU00169"/>
    </source>
</evidence>
<protein>
    <recommendedName>
        <fullName evidence="9">Transcriptional regulatory protein</fullName>
    </recommendedName>
</protein>
<dbReference type="PANTHER" id="PTHR45526">
    <property type="entry name" value="TRANSCRIPTIONAL REGULATORY PROTEIN DPIA"/>
    <property type="match status" value="1"/>
</dbReference>
<evidence type="ECO:0000256" key="4">
    <source>
        <dbReference type="ARBA" id="ARBA00023012"/>
    </source>
</evidence>
<dbReference type="InterPro" id="IPR048714">
    <property type="entry name" value="DpiA-like_HTH"/>
</dbReference>
<feature type="modified residue" description="4-aspartylphosphate" evidence="10">
    <location>
        <position position="60"/>
    </location>
</feature>
<organism evidence="12 13">
    <name type="scientific">Hydrogenibacillus schlegelii</name>
    <name type="common">Bacillus schlegelii</name>
    <dbReference type="NCBI Taxonomy" id="1484"/>
    <lineage>
        <taxon>Bacteria</taxon>
        <taxon>Bacillati</taxon>
        <taxon>Bacillota</taxon>
        <taxon>Bacilli</taxon>
        <taxon>Bacillales</taxon>
        <taxon>Bacillales Family X. Incertae Sedis</taxon>
        <taxon>Hydrogenibacillus</taxon>
    </lineage>
</organism>
<dbReference type="GO" id="GO:0003700">
    <property type="term" value="F:DNA-binding transcription factor activity"/>
    <property type="evidence" value="ECO:0007669"/>
    <property type="project" value="InterPro"/>
</dbReference>
<dbReference type="AlphaFoldDB" id="A0A2T5GBX5"/>
<evidence type="ECO:0000256" key="6">
    <source>
        <dbReference type="ARBA" id="ARBA00023125"/>
    </source>
</evidence>
<dbReference type="RefSeq" id="WP_273000029.1">
    <property type="nucleotide sequence ID" value="NZ_PEBV01000012.1"/>
</dbReference>
<dbReference type="GO" id="GO:0005737">
    <property type="term" value="C:cytoplasm"/>
    <property type="evidence" value="ECO:0007669"/>
    <property type="project" value="UniProtKB-SubCell"/>
</dbReference>
<evidence type="ECO:0000313" key="13">
    <source>
        <dbReference type="Proteomes" id="UP000244180"/>
    </source>
</evidence>